<evidence type="ECO:0000256" key="7">
    <source>
        <dbReference type="RuleBase" id="RU000682"/>
    </source>
</evidence>
<comment type="subcellular location">
    <subcellularLocation>
        <location evidence="1 6 7">Nucleus</location>
    </subcellularLocation>
</comment>
<dbReference type="Pfam" id="PF00046">
    <property type="entry name" value="Homeodomain"/>
    <property type="match status" value="1"/>
</dbReference>
<gene>
    <name evidence="10" type="primary">101891336</name>
    <name evidence="12" type="synonym">LOC101891336</name>
</gene>
<evidence type="ECO:0000256" key="6">
    <source>
        <dbReference type="PROSITE-ProRule" id="PRU00108"/>
    </source>
</evidence>
<evidence type="ECO:0000313" key="12">
    <source>
        <dbReference type="RefSeq" id="XP_011290725.1"/>
    </source>
</evidence>
<dbReference type="InterPro" id="IPR020479">
    <property type="entry name" value="HD_metazoa"/>
</dbReference>
<dbReference type="VEuPathDB" id="VectorBase:MDOA008961"/>
<dbReference type="CDD" id="cd00086">
    <property type="entry name" value="homeodomain"/>
    <property type="match status" value="1"/>
</dbReference>
<dbReference type="SMART" id="SM00389">
    <property type="entry name" value="HOX"/>
    <property type="match status" value="1"/>
</dbReference>
<dbReference type="PANTHER" id="PTHR24327">
    <property type="entry name" value="HOMEOBOX PROTEIN"/>
    <property type="match status" value="1"/>
</dbReference>
<dbReference type="InterPro" id="IPR017970">
    <property type="entry name" value="Homeobox_CS"/>
</dbReference>
<feature type="region of interest" description="Disordered" evidence="8">
    <location>
        <begin position="1"/>
        <end position="56"/>
    </location>
</feature>
<sequence>MDAPDAPHTPKYMDGGSTASITPGAGSGGNGGPGGPGGPIGPGGPAGPTGGNIPGKSAFVELQQHAAAGNLYGDIIKSYGGIRGGYQHFAPQGGQDSGFPSPRSALGYPFPPMHQNSYSGYHLGSYAPPCNSPPKDDFSDFSISDKCEDSGLRVNGKGKKMRKPRTIYSSLQLQQLNRRFQRTQYLALPERAELAASLGLTQTQVKIWFQNRRSKYKKMMKAAQVPGQGSGMPLGSGGPNPGQHSPNQNMHSGGNNGGGSNSGSPSHYLPPGHSPTPSSTPVSELSPEFPPTGLSPPTQAPWDQKPHWIDHKPPQMTPQPPHPAVSHPQTHHHNPPPQMGGYVPHQYWYQPETNPSLLTVWPAV</sequence>
<feature type="compositionally biased region" description="Gly residues" evidence="8">
    <location>
        <begin position="25"/>
        <end position="53"/>
    </location>
</feature>
<evidence type="ECO:0000313" key="10">
    <source>
        <dbReference type="EnsemblMetazoa" id="MDOA008961-PE"/>
    </source>
</evidence>
<dbReference type="PROSITE" id="PS50071">
    <property type="entry name" value="HOMEOBOX_2"/>
    <property type="match status" value="1"/>
</dbReference>
<evidence type="ECO:0000256" key="4">
    <source>
        <dbReference type="ARBA" id="ARBA00023155"/>
    </source>
</evidence>
<dbReference type="EnsemblMetazoa" id="MDOA008961-RE">
    <property type="protein sequence ID" value="MDOA008961-PE"/>
    <property type="gene ID" value="MDOA008961"/>
</dbReference>
<dbReference type="GO" id="GO:0000981">
    <property type="term" value="F:DNA-binding transcription factor activity, RNA polymerase II-specific"/>
    <property type="evidence" value="ECO:0007669"/>
    <property type="project" value="InterPro"/>
</dbReference>
<dbReference type="PRINTS" id="PR00024">
    <property type="entry name" value="HOMEOBOX"/>
</dbReference>
<evidence type="ECO:0000256" key="3">
    <source>
        <dbReference type="ARBA" id="ARBA00023125"/>
    </source>
</evidence>
<dbReference type="GO" id="GO:0048513">
    <property type="term" value="P:animal organ development"/>
    <property type="evidence" value="ECO:0007669"/>
    <property type="project" value="UniProtKB-ARBA"/>
</dbReference>
<dbReference type="FunFam" id="1.10.10.60:FF:000233">
    <property type="entry name" value="Distal-less, isoform C"/>
    <property type="match status" value="1"/>
</dbReference>
<dbReference type="KEGG" id="mde:101891336"/>
<keyword evidence="3 6" id="KW-0238">DNA-binding</keyword>
<dbReference type="PROSITE" id="PS00027">
    <property type="entry name" value="HOMEOBOX_1"/>
    <property type="match status" value="1"/>
</dbReference>
<feature type="domain" description="Homeobox" evidence="9">
    <location>
        <begin position="159"/>
        <end position="219"/>
    </location>
</feature>
<evidence type="ECO:0000259" key="9">
    <source>
        <dbReference type="PROSITE" id="PS50071"/>
    </source>
</evidence>
<feature type="compositionally biased region" description="Basic and acidic residues" evidence="8">
    <location>
        <begin position="304"/>
        <end position="313"/>
    </location>
</feature>
<accession>A0A1I8MVU4</accession>
<keyword evidence="4 6" id="KW-0371">Homeobox</keyword>
<reference evidence="12" key="2">
    <citation type="submission" date="2025-04" db="UniProtKB">
        <authorList>
            <consortium name="RefSeq"/>
        </authorList>
    </citation>
    <scope>IDENTIFICATION</scope>
    <source>
        <strain evidence="12">Aabys</strain>
    </source>
</reference>
<dbReference type="InterPro" id="IPR000047">
    <property type="entry name" value="HTH_motif"/>
</dbReference>
<dbReference type="Proteomes" id="UP001652621">
    <property type="component" value="Unplaced"/>
</dbReference>
<keyword evidence="5 6" id="KW-0539">Nucleus</keyword>
<dbReference type="InterPro" id="IPR001356">
    <property type="entry name" value="HD"/>
</dbReference>
<feature type="compositionally biased region" description="Gly residues" evidence="8">
    <location>
        <begin position="228"/>
        <end position="240"/>
    </location>
</feature>
<proteinExistence type="predicted"/>
<protein>
    <submittedName>
        <fullName evidence="12">Homeotic protein distal-less isoform X1</fullName>
    </submittedName>
</protein>
<dbReference type="RefSeq" id="XP_011290725.1">
    <property type="nucleotide sequence ID" value="XM_011292423.2"/>
</dbReference>
<dbReference type="GO" id="GO:0000978">
    <property type="term" value="F:RNA polymerase II cis-regulatory region sequence-specific DNA binding"/>
    <property type="evidence" value="ECO:0007669"/>
    <property type="project" value="TreeGrafter"/>
</dbReference>
<name>A0A1I8MVU4_MUSDO</name>
<feature type="compositionally biased region" description="Low complexity" evidence="8">
    <location>
        <begin position="269"/>
        <end position="287"/>
    </location>
</feature>
<evidence type="ECO:0000256" key="1">
    <source>
        <dbReference type="ARBA" id="ARBA00004123"/>
    </source>
</evidence>
<evidence type="ECO:0000313" key="11">
    <source>
        <dbReference type="Proteomes" id="UP001652621"/>
    </source>
</evidence>
<dbReference type="GO" id="GO:0005634">
    <property type="term" value="C:nucleus"/>
    <property type="evidence" value="ECO:0007669"/>
    <property type="project" value="UniProtKB-SubCell"/>
</dbReference>
<dbReference type="VEuPathDB" id="VectorBase:MDOMA2_005355"/>
<dbReference type="SUPFAM" id="SSF46689">
    <property type="entry name" value="Homeodomain-like"/>
    <property type="match status" value="1"/>
</dbReference>
<evidence type="ECO:0000256" key="5">
    <source>
        <dbReference type="ARBA" id="ARBA00023242"/>
    </source>
</evidence>
<dbReference type="AlphaFoldDB" id="A0A1I8MVU4"/>
<keyword evidence="2" id="KW-0217">Developmental protein</keyword>
<reference evidence="10" key="1">
    <citation type="submission" date="2020-05" db="UniProtKB">
        <authorList>
            <consortium name="EnsemblMetazoa"/>
        </authorList>
    </citation>
    <scope>IDENTIFICATION</scope>
    <source>
        <strain evidence="10">Aabys</strain>
    </source>
</reference>
<dbReference type="PRINTS" id="PR00031">
    <property type="entry name" value="HTHREPRESSR"/>
</dbReference>
<organism evidence="10">
    <name type="scientific">Musca domestica</name>
    <name type="common">House fly</name>
    <dbReference type="NCBI Taxonomy" id="7370"/>
    <lineage>
        <taxon>Eukaryota</taxon>
        <taxon>Metazoa</taxon>
        <taxon>Ecdysozoa</taxon>
        <taxon>Arthropoda</taxon>
        <taxon>Hexapoda</taxon>
        <taxon>Insecta</taxon>
        <taxon>Pterygota</taxon>
        <taxon>Neoptera</taxon>
        <taxon>Endopterygota</taxon>
        <taxon>Diptera</taxon>
        <taxon>Brachycera</taxon>
        <taxon>Muscomorpha</taxon>
        <taxon>Muscoidea</taxon>
        <taxon>Muscidae</taxon>
        <taxon>Musca</taxon>
    </lineage>
</organism>
<keyword evidence="11" id="KW-1185">Reference proteome</keyword>
<feature type="region of interest" description="Disordered" evidence="8">
    <location>
        <begin position="219"/>
        <end position="344"/>
    </location>
</feature>
<dbReference type="InterPro" id="IPR050460">
    <property type="entry name" value="Distal-less_Homeobox_TF"/>
</dbReference>
<dbReference type="PANTHER" id="PTHR24327:SF81">
    <property type="entry name" value="HOMEOTIC PROTEIN DISTAL-LESS-RELATED"/>
    <property type="match status" value="1"/>
</dbReference>
<dbReference type="STRING" id="7370.A0A1I8MVU4"/>
<evidence type="ECO:0000256" key="2">
    <source>
        <dbReference type="ARBA" id="ARBA00022473"/>
    </source>
</evidence>
<dbReference type="InterPro" id="IPR009057">
    <property type="entry name" value="Homeodomain-like_sf"/>
</dbReference>
<feature type="DNA-binding region" description="Homeobox" evidence="6">
    <location>
        <begin position="161"/>
        <end position="220"/>
    </location>
</feature>
<dbReference type="OrthoDB" id="6159439at2759"/>
<evidence type="ECO:0000256" key="8">
    <source>
        <dbReference type="SAM" id="MobiDB-lite"/>
    </source>
</evidence>
<dbReference type="Gene3D" id="1.10.10.60">
    <property type="entry name" value="Homeodomain-like"/>
    <property type="match status" value="1"/>
</dbReference>